<feature type="chain" id="PRO_5006047688" evidence="8">
    <location>
        <begin position="21"/>
        <end position="551"/>
    </location>
</feature>
<evidence type="ECO:0000256" key="1">
    <source>
        <dbReference type="ARBA" id="ARBA00004571"/>
    </source>
</evidence>
<dbReference type="Pfam" id="PF03349">
    <property type="entry name" value="Toluene_X"/>
    <property type="match status" value="1"/>
</dbReference>
<feature type="signal peptide" evidence="8">
    <location>
        <begin position="1"/>
        <end position="20"/>
    </location>
</feature>
<comment type="similarity">
    <text evidence="2">Belongs to the OmpP1/FadL family.</text>
</comment>
<dbReference type="PANTHER" id="PTHR35093:SF8">
    <property type="entry name" value="OUTER MEMBRANE PROTEIN NMB0088-RELATED"/>
    <property type="match status" value="1"/>
</dbReference>
<proteinExistence type="inferred from homology"/>
<dbReference type="PANTHER" id="PTHR35093">
    <property type="entry name" value="OUTER MEMBRANE PROTEIN NMB0088-RELATED"/>
    <property type="match status" value="1"/>
</dbReference>
<keyword evidence="6" id="KW-0472">Membrane</keyword>
<evidence type="ECO:0000256" key="6">
    <source>
        <dbReference type="ARBA" id="ARBA00023136"/>
    </source>
</evidence>
<keyword evidence="3" id="KW-1134">Transmembrane beta strand</keyword>
<dbReference type="PATRIC" id="fig|246787.4.peg.999"/>
<dbReference type="SUPFAM" id="SSF56935">
    <property type="entry name" value="Porins"/>
    <property type="match status" value="1"/>
</dbReference>
<dbReference type="InterPro" id="IPR005017">
    <property type="entry name" value="OMPP1/FadL/TodX"/>
</dbReference>
<dbReference type="AlphaFoldDB" id="A0A0P0GJI9"/>
<keyword evidence="4" id="KW-0812">Transmembrane</keyword>
<accession>A0A0P0GJI9</accession>
<evidence type="ECO:0000256" key="4">
    <source>
        <dbReference type="ARBA" id="ARBA00022692"/>
    </source>
</evidence>
<keyword evidence="7" id="KW-0998">Cell outer membrane</keyword>
<protein>
    <submittedName>
        <fullName evidence="9">Outer membrane protein transport protein (OMPP1/FadL/TodX)</fullName>
    </submittedName>
</protein>
<dbReference type="Proteomes" id="UP000061809">
    <property type="component" value="Chromosome"/>
</dbReference>
<evidence type="ECO:0000256" key="5">
    <source>
        <dbReference type="ARBA" id="ARBA00022729"/>
    </source>
</evidence>
<dbReference type="GO" id="GO:0015483">
    <property type="term" value="F:long-chain fatty acid transporting porin activity"/>
    <property type="evidence" value="ECO:0007669"/>
    <property type="project" value="TreeGrafter"/>
</dbReference>
<evidence type="ECO:0000313" key="9">
    <source>
        <dbReference type="EMBL" id="ALJ58230.1"/>
    </source>
</evidence>
<dbReference type="KEGG" id="bcel:BcellWH2_00968"/>
<dbReference type="Gene3D" id="2.40.160.60">
    <property type="entry name" value="Outer membrane protein transport protein (OMPP1/FadL/TodX)"/>
    <property type="match status" value="1"/>
</dbReference>
<comment type="subcellular location">
    <subcellularLocation>
        <location evidence="1">Cell outer membrane</location>
        <topology evidence="1">Multi-pass membrane protein</topology>
    </subcellularLocation>
</comment>
<evidence type="ECO:0000313" key="10">
    <source>
        <dbReference type="Proteomes" id="UP000061809"/>
    </source>
</evidence>
<dbReference type="GO" id="GO:0009279">
    <property type="term" value="C:cell outer membrane"/>
    <property type="evidence" value="ECO:0007669"/>
    <property type="project" value="UniProtKB-SubCell"/>
</dbReference>
<reference evidence="9 10" key="1">
    <citation type="journal article" date="2015" name="Science">
        <title>Genetic determinants of in vivo fitness and diet responsiveness in multiple human gut Bacteroides.</title>
        <authorList>
            <person name="Wu M."/>
            <person name="McNulty N.P."/>
            <person name="Rodionov D.A."/>
            <person name="Khoroshkin M.S."/>
            <person name="Griffin N.W."/>
            <person name="Cheng J."/>
            <person name="Latreille P."/>
            <person name="Kerstetter R.A."/>
            <person name="Terrapon N."/>
            <person name="Henrissat B."/>
            <person name="Osterman A.L."/>
            <person name="Gordon J.I."/>
        </authorList>
    </citation>
    <scope>NUCLEOTIDE SEQUENCE [LARGE SCALE GENOMIC DNA]</scope>
    <source>
        <strain evidence="9 10">WH2</strain>
    </source>
</reference>
<organism evidence="9 10">
    <name type="scientific">Bacteroides cellulosilyticus</name>
    <dbReference type="NCBI Taxonomy" id="246787"/>
    <lineage>
        <taxon>Bacteria</taxon>
        <taxon>Pseudomonadati</taxon>
        <taxon>Bacteroidota</taxon>
        <taxon>Bacteroidia</taxon>
        <taxon>Bacteroidales</taxon>
        <taxon>Bacteroidaceae</taxon>
        <taxon>Bacteroides</taxon>
    </lineage>
</organism>
<keyword evidence="5 8" id="KW-0732">Signal</keyword>
<evidence type="ECO:0000256" key="7">
    <source>
        <dbReference type="ARBA" id="ARBA00023237"/>
    </source>
</evidence>
<evidence type="ECO:0000256" key="3">
    <source>
        <dbReference type="ARBA" id="ARBA00022452"/>
    </source>
</evidence>
<name>A0A0P0GJI9_9BACE</name>
<sequence length="551" mass="61310">MKKIMTLTALAMFVSMGAGAQTVYDATNIASKDLSGTARFVGMGGAMGALGGDISTIGTNPAGIGIYRSNDIVASFGYSITDVESKYGGQTFNMGKNRWNFDNAGVVFSTKVGNVTSLRYVNFAFNYQRVKSFNRNMTMAGDLNGYSQTYQMAAMSDGITPEMWKGSNPFNANDIGWLSALGWEGHLINPSITTDKTPYPYNDADGNQIKDEEGNLLYENYNFYTSILGDGDYPYLREFRSRESGGVNQFDFNVSFNFNDRFYLGFTIGAYDVDYNKYTLYDEDFRTGNEEPTGSGYILESFNKVSGAGFDFKLGAILRPFEDSPLRLGLAIHTPTFYNLTWSTSARLVSDLYQGDKVVSTTVDSFDYLNNGDLKQEYQMNTPWTYNLSLGYTVGTQLALGAEYEYKDYSTTKFYYSDGDKMEWQSNESKLCLKGVNTFRIGAEYKVIPQFALRAGYNYSSSAFKKDAIKALPIESINTDTDYANLKSLSNYTLGIGYRGSAFYADLAYKYSVQKGDFYPFDSSQDGEVGLTAAKLTNTRSQVILSLGMRF</sequence>
<dbReference type="RefSeq" id="WP_029428488.1">
    <property type="nucleotide sequence ID" value="NZ_CP012801.1"/>
</dbReference>
<evidence type="ECO:0000256" key="8">
    <source>
        <dbReference type="SAM" id="SignalP"/>
    </source>
</evidence>
<gene>
    <name evidence="9" type="ORF">BcellWH2_00968</name>
</gene>
<dbReference type="EMBL" id="CP012801">
    <property type="protein sequence ID" value="ALJ58230.1"/>
    <property type="molecule type" value="Genomic_DNA"/>
</dbReference>
<evidence type="ECO:0000256" key="2">
    <source>
        <dbReference type="ARBA" id="ARBA00008163"/>
    </source>
</evidence>